<dbReference type="Pfam" id="PF13472">
    <property type="entry name" value="Lipase_GDSL_2"/>
    <property type="match status" value="1"/>
</dbReference>
<reference evidence="4 5" key="1">
    <citation type="journal article" date="2019" name="Syst. Appl. Microbiol.">
        <title>Characterization of Bifidobacterium species in feaces of the Egyptian fruit bat: Description of B. vespertilionis sp. nov. and B. rousetti sp. nov.</title>
        <authorList>
            <person name="Modesto M."/>
            <person name="Satti M."/>
            <person name="Watanabe K."/>
            <person name="Puglisi E."/>
            <person name="Morelli L."/>
            <person name="Huang C.-H."/>
            <person name="Liou J.-S."/>
            <person name="Miyashita M."/>
            <person name="Tamura T."/>
            <person name="Saito S."/>
            <person name="Mori K."/>
            <person name="Huang L."/>
            <person name="Sciavilla P."/>
            <person name="Sandri C."/>
            <person name="Spiezio C."/>
            <person name="Vitali F."/>
            <person name="Cavalieri D."/>
            <person name="Perpetuini G."/>
            <person name="Tofalo R."/>
            <person name="Bonetti A."/>
            <person name="Arita M."/>
            <person name="Mattarelli P."/>
        </authorList>
    </citation>
    <scope>NUCLEOTIDE SEQUENCE [LARGE SCALE GENOMIC DNA]</scope>
    <source>
        <strain evidence="2 5">RST16</strain>
        <strain evidence="3 4">RST8</strain>
    </source>
</reference>
<evidence type="ECO:0000313" key="2">
    <source>
        <dbReference type="EMBL" id="KAA8822454.1"/>
    </source>
</evidence>
<evidence type="ECO:0000259" key="1">
    <source>
        <dbReference type="Pfam" id="PF13472"/>
    </source>
</evidence>
<dbReference type="InterPro" id="IPR036514">
    <property type="entry name" value="SGNH_hydro_sf"/>
</dbReference>
<keyword evidence="5" id="KW-1185">Reference proteome</keyword>
<evidence type="ECO:0000313" key="5">
    <source>
        <dbReference type="Proteomes" id="UP000374630"/>
    </source>
</evidence>
<proteinExistence type="predicted"/>
<keyword evidence="3" id="KW-0378">Hydrolase</keyword>
<dbReference type="Proteomes" id="UP000345527">
    <property type="component" value="Unassembled WGS sequence"/>
</dbReference>
<dbReference type="RefSeq" id="WP_150353218.1">
    <property type="nucleotide sequence ID" value="NZ_RZNZ01000001.1"/>
</dbReference>
<dbReference type="AlphaFoldDB" id="A0A5J5DZW3"/>
<evidence type="ECO:0000313" key="3">
    <source>
        <dbReference type="EMBL" id="KAA8824484.1"/>
    </source>
</evidence>
<comment type="caution">
    <text evidence="3">The sequence shown here is derived from an EMBL/GenBank/DDBJ whole genome shotgun (WGS) entry which is preliminary data.</text>
</comment>
<dbReference type="EMBL" id="RZOA01000002">
    <property type="protein sequence ID" value="KAA8824484.1"/>
    <property type="molecule type" value="Genomic_DNA"/>
</dbReference>
<dbReference type="Proteomes" id="UP000374630">
    <property type="component" value="Unassembled WGS sequence"/>
</dbReference>
<gene>
    <name evidence="3" type="ORF">EM848_01350</name>
    <name evidence="2" type="ORF">EMO90_00175</name>
</gene>
<sequence length="260" mass="27446">MTIDDSKGSVTGSKVPGSNVPGLKGKVLYAFGDSIIDGHVYTGRSCADVVAEREGMILVKRARNGATILDSDIVNGLGGQILRQVGTVEPDQPKPDAILFDGGTNDAYADRIPASLGSVGASKDPAALDLTTFAGCFEATILAFREAWPDAAIVYLAAAKLGGRDWSVQNDLRCVALAACAKWDVTVADVFGDTELDTRRDDHRVRYSFDALGSDGLPGTPETIDYPNPATQPSGTHPNFEAIDRFYAPVIARALESALA</sequence>
<protein>
    <submittedName>
        <fullName evidence="3">SGNH/GDSL hydrolase family protein</fullName>
    </submittedName>
</protein>
<dbReference type="InterPro" id="IPR013830">
    <property type="entry name" value="SGNH_hydro"/>
</dbReference>
<dbReference type="OrthoDB" id="3228266at2"/>
<evidence type="ECO:0000313" key="4">
    <source>
        <dbReference type="Proteomes" id="UP000345527"/>
    </source>
</evidence>
<feature type="domain" description="SGNH hydrolase-type esterase" evidence="1">
    <location>
        <begin position="30"/>
        <end position="201"/>
    </location>
</feature>
<dbReference type="SUPFAM" id="SSF52266">
    <property type="entry name" value="SGNH hydrolase"/>
    <property type="match status" value="1"/>
</dbReference>
<dbReference type="EMBL" id="RZNZ01000001">
    <property type="protein sequence ID" value="KAA8822454.1"/>
    <property type="molecule type" value="Genomic_DNA"/>
</dbReference>
<accession>A0A5J5DZW3</accession>
<dbReference type="Gene3D" id="3.40.50.1110">
    <property type="entry name" value="SGNH hydrolase"/>
    <property type="match status" value="1"/>
</dbReference>
<organism evidence="3 4">
    <name type="scientific">Bifidobacterium vespertilionis</name>
    <dbReference type="NCBI Taxonomy" id="2562524"/>
    <lineage>
        <taxon>Bacteria</taxon>
        <taxon>Bacillati</taxon>
        <taxon>Actinomycetota</taxon>
        <taxon>Actinomycetes</taxon>
        <taxon>Bifidobacteriales</taxon>
        <taxon>Bifidobacteriaceae</taxon>
        <taxon>Bifidobacterium</taxon>
    </lineage>
</organism>
<dbReference type="GO" id="GO:0016787">
    <property type="term" value="F:hydrolase activity"/>
    <property type="evidence" value="ECO:0007669"/>
    <property type="project" value="UniProtKB-KW"/>
</dbReference>
<name>A0A5J5DZW3_9BIFI</name>